<evidence type="ECO:0000313" key="2">
    <source>
        <dbReference type="EMBL" id="EDX12057.1"/>
    </source>
</evidence>
<dbReference type="GO" id="GO:0030139">
    <property type="term" value="C:endocytic vesicle"/>
    <property type="evidence" value="ECO:0007669"/>
    <property type="project" value="TreeGrafter"/>
</dbReference>
<dbReference type="HOGENOM" id="CLU_1751626_0_0_1"/>
<gene>
    <name evidence="2" type="primary">Dsim\GD19438</name>
    <name evidence="2" type="ORF">Dsim_GD19438</name>
</gene>
<dbReference type="GO" id="GO:0016020">
    <property type="term" value="C:membrane"/>
    <property type="evidence" value="ECO:0007669"/>
    <property type="project" value="TreeGrafter"/>
</dbReference>
<dbReference type="PANTHER" id="PTHR21663">
    <property type="entry name" value="HYPOTHETICAL HEAT DOMAIN-CONTAINING"/>
    <property type="match status" value="1"/>
</dbReference>
<feature type="region of interest" description="Disordered" evidence="1">
    <location>
        <begin position="130"/>
        <end position="149"/>
    </location>
</feature>
<dbReference type="GO" id="GO:0008104">
    <property type="term" value="P:intracellular protein localization"/>
    <property type="evidence" value="ECO:0007669"/>
    <property type="project" value="TreeGrafter"/>
</dbReference>
<dbReference type="STRING" id="7240.B4R0D2"/>
<sequence>MSLHRTQAGWLLIGAIMTLGSPVVKGLLPRMLLLWRNSFPRSNKELESEKARGDAFTWQVTLEGRAGALSVMHSFLLNCPDLLNEDITRRLLTPIESALAMLVKWSPIAKSMASIGTQSTPDAAKVSTAAARPGVAVATEDRSEISAGV</sequence>
<evidence type="ECO:0000313" key="3">
    <source>
        <dbReference type="Proteomes" id="UP000000304"/>
    </source>
</evidence>
<dbReference type="EMBL" id="CM000364">
    <property type="protein sequence ID" value="EDX12057.1"/>
    <property type="molecule type" value="Genomic_DNA"/>
</dbReference>
<dbReference type="InterPro" id="IPR040108">
    <property type="entry name" value="Laa1/Sip1/HEATR5"/>
</dbReference>
<name>B4R0D2_DROSI</name>
<protein>
    <submittedName>
        <fullName evidence="2">GD19438</fullName>
    </submittedName>
</protein>
<dbReference type="GO" id="GO:0005794">
    <property type="term" value="C:Golgi apparatus"/>
    <property type="evidence" value="ECO:0007669"/>
    <property type="project" value="TreeGrafter"/>
</dbReference>
<dbReference type="GO" id="GO:0006897">
    <property type="term" value="P:endocytosis"/>
    <property type="evidence" value="ECO:0007669"/>
    <property type="project" value="TreeGrafter"/>
</dbReference>
<dbReference type="GO" id="GO:0042147">
    <property type="term" value="P:retrograde transport, endosome to Golgi"/>
    <property type="evidence" value="ECO:0007669"/>
    <property type="project" value="TreeGrafter"/>
</dbReference>
<dbReference type="GO" id="GO:0005829">
    <property type="term" value="C:cytosol"/>
    <property type="evidence" value="ECO:0007669"/>
    <property type="project" value="GOC"/>
</dbReference>
<reference evidence="2 3" key="1">
    <citation type="journal article" date="2007" name="Nature">
        <title>Evolution of genes and genomes on the Drosophila phylogeny.</title>
        <authorList>
            <consortium name="Drosophila 12 Genomes Consortium"/>
            <person name="Clark A.G."/>
            <person name="Eisen M.B."/>
            <person name="Smith D.R."/>
            <person name="Bergman C.M."/>
            <person name="Oliver B."/>
            <person name="Markow T.A."/>
            <person name="Kaufman T.C."/>
            <person name="Kellis M."/>
            <person name="Gelbart W."/>
            <person name="Iyer V.N."/>
            <person name="Pollard D.A."/>
            <person name="Sackton T.B."/>
            <person name="Larracuente A.M."/>
            <person name="Singh N.D."/>
            <person name="Abad J.P."/>
            <person name="Abt D.N."/>
            <person name="Adryan B."/>
            <person name="Aguade M."/>
            <person name="Akashi H."/>
            <person name="Anderson W.W."/>
            <person name="Aquadro C.F."/>
            <person name="Ardell D.H."/>
            <person name="Arguello R."/>
            <person name="Artieri C.G."/>
            <person name="Barbash D.A."/>
            <person name="Barker D."/>
            <person name="Barsanti P."/>
            <person name="Batterham P."/>
            <person name="Batzoglou S."/>
            <person name="Begun D."/>
            <person name="Bhutkar A."/>
            <person name="Blanco E."/>
            <person name="Bosak S.A."/>
            <person name="Bradley R.K."/>
            <person name="Brand A.D."/>
            <person name="Brent M.R."/>
            <person name="Brooks A.N."/>
            <person name="Brown R.H."/>
            <person name="Butlin R.K."/>
            <person name="Caggese C."/>
            <person name="Calvi B.R."/>
            <person name="Bernardo de Carvalho A."/>
            <person name="Caspi A."/>
            <person name="Castrezana S."/>
            <person name="Celniker S.E."/>
            <person name="Chang J.L."/>
            <person name="Chapple C."/>
            <person name="Chatterji S."/>
            <person name="Chinwalla A."/>
            <person name="Civetta A."/>
            <person name="Clifton S.W."/>
            <person name="Comeron J.M."/>
            <person name="Costello J.C."/>
            <person name="Coyne J.A."/>
            <person name="Daub J."/>
            <person name="David R.G."/>
            <person name="Delcher A.L."/>
            <person name="Delehaunty K."/>
            <person name="Do C.B."/>
            <person name="Ebling H."/>
            <person name="Edwards K."/>
            <person name="Eickbush T."/>
            <person name="Evans J.D."/>
            <person name="Filipski A."/>
            <person name="Findeiss S."/>
            <person name="Freyhult E."/>
            <person name="Fulton L."/>
            <person name="Fulton R."/>
            <person name="Garcia A.C."/>
            <person name="Gardiner A."/>
            <person name="Garfield D.A."/>
            <person name="Garvin B.E."/>
            <person name="Gibson G."/>
            <person name="Gilbert D."/>
            <person name="Gnerre S."/>
            <person name="Godfrey J."/>
            <person name="Good R."/>
            <person name="Gotea V."/>
            <person name="Gravely B."/>
            <person name="Greenberg A.J."/>
            <person name="Griffiths-Jones S."/>
            <person name="Gross S."/>
            <person name="Guigo R."/>
            <person name="Gustafson E.A."/>
            <person name="Haerty W."/>
            <person name="Hahn M.W."/>
            <person name="Halligan D.L."/>
            <person name="Halpern A.L."/>
            <person name="Halter G.M."/>
            <person name="Han M.V."/>
            <person name="Heger A."/>
            <person name="Hillier L."/>
            <person name="Hinrichs A.S."/>
            <person name="Holmes I."/>
            <person name="Hoskins R.A."/>
            <person name="Hubisz M.J."/>
            <person name="Hultmark D."/>
            <person name="Huntley M.A."/>
            <person name="Jaffe D.B."/>
            <person name="Jagadeeshan S."/>
            <person name="Jeck W.R."/>
            <person name="Johnson J."/>
            <person name="Jones C.D."/>
            <person name="Jordan W.C."/>
            <person name="Karpen G.H."/>
            <person name="Kataoka E."/>
            <person name="Keightley P.D."/>
            <person name="Kheradpour P."/>
            <person name="Kirkness E.F."/>
            <person name="Koerich L.B."/>
            <person name="Kristiansen K."/>
            <person name="Kudrna D."/>
            <person name="Kulathinal R.J."/>
            <person name="Kumar S."/>
            <person name="Kwok R."/>
            <person name="Lander E."/>
            <person name="Langley C.H."/>
            <person name="Lapoint R."/>
            <person name="Lazzaro B.P."/>
            <person name="Lee S.J."/>
            <person name="Levesque L."/>
            <person name="Li R."/>
            <person name="Lin C.F."/>
            <person name="Lin M.F."/>
            <person name="Lindblad-Toh K."/>
            <person name="Llopart A."/>
            <person name="Long M."/>
            <person name="Low L."/>
            <person name="Lozovsky E."/>
            <person name="Lu J."/>
            <person name="Luo M."/>
            <person name="Machado C.A."/>
            <person name="Makalowski W."/>
            <person name="Marzo M."/>
            <person name="Matsuda M."/>
            <person name="Matzkin L."/>
            <person name="McAllister B."/>
            <person name="McBride C.S."/>
            <person name="McKernan B."/>
            <person name="McKernan K."/>
            <person name="Mendez-Lago M."/>
            <person name="Minx P."/>
            <person name="Mollenhauer M.U."/>
            <person name="Montooth K."/>
            <person name="Mount S.M."/>
            <person name="Mu X."/>
            <person name="Myers E."/>
            <person name="Negre B."/>
            <person name="Newfeld S."/>
            <person name="Nielsen R."/>
            <person name="Noor M.A."/>
            <person name="O'Grady P."/>
            <person name="Pachter L."/>
            <person name="Papaceit M."/>
            <person name="Parisi M.J."/>
            <person name="Parisi M."/>
            <person name="Parts L."/>
            <person name="Pedersen J.S."/>
            <person name="Pesole G."/>
            <person name="Phillippy A.M."/>
            <person name="Ponting C.P."/>
            <person name="Pop M."/>
            <person name="Porcelli D."/>
            <person name="Powell J.R."/>
            <person name="Prohaska S."/>
            <person name="Pruitt K."/>
            <person name="Puig M."/>
            <person name="Quesneville H."/>
            <person name="Ram K.R."/>
            <person name="Rand D."/>
            <person name="Rasmussen M.D."/>
            <person name="Reed L.K."/>
            <person name="Reenan R."/>
            <person name="Reily A."/>
            <person name="Remington K.A."/>
            <person name="Rieger T.T."/>
            <person name="Ritchie M.G."/>
            <person name="Robin C."/>
            <person name="Rogers Y.H."/>
            <person name="Rohde C."/>
            <person name="Rozas J."/>
            <person name="Rubenfield M.J."/>
            <person name="Ruiz A."/>
            <person name="Russo S."/>
            <person name="Salzberg S.L."/>
            <person name="Sanchez-Gracia A."/>
            <person name="Saranga D.J."/>
            <person name="Sato H."/>
            <person name="Schaeffer S.W."/>
            <person name="Schatz M.C."/>
            <person name="Schlenke T."/>
            <person name="Schwartz R."/>
            <person name="Segarra C."/>
            <person name="Singh R.S."/>
            <person name="Sirot L."/>
            <person name="Sirota M."/>
            <person name="Sisneros N.B."/>
            <person name="Smith C.D."/>
            <person name="Smith T.F."/>
            <person name="Spieth J."/>
            <person name="Stage D.E."/>
            <person name="Stark A."/>
            <person name="Stephan W."/>
            <person name="Strausberg R.L."/>
            <person name="Strempel S."/>
            <person name="Sturgill D."/>
            <person name="Sutton G."/>
            <person name="Sutton G.G."/>
            <person name="Tao W."/>
            <person name="Teichmann S."/>
            <person name="Tobari Y.N."/>
            <person name="Tomimura Y."/>
            <person name="Tsolas J.M."/>
            <person name="Valente V.L."/>
            <person name="Venter E."/>
            <person name="Venter J.C."/>
            <person name="Vicario S."/>
            <person name="Vieira F.G."/>
            <person name="Vilella A.J."/>
            <person name="Villasante A."/>
            <person name="Walenz B."/>
            <person name="Wang J."/>
            <person name="Wasserman M."/>
            <person name="Watts T."/>
            <person name="Wilson D."/>
            <person name="Wilson R.K."/>
            <person name="Wing R.A."/>
            <person name="Wolfner M.F."/>
            <person name="Wong A."/>
            <person name="Wong G.K."/>
            <person name="Wu C.I."/>
            <person name="Wu G."/>
            <person name="Yamamoto D."/>
            <person name="Yang H.P."/>
            <person name="Yang S.P."/>
            <person name="Yorke J.A."/>
            <person name="Yoshida K."/>
            <person name="Zdobnov E."/>
            <person name="Zhang P."/>
            <person name="Zhang Y."/>
            <person name="Zimin A.V."/>
            <person name="Baldwin J."/>
            <person name="Abdouelleil A."/>
            <person name="Abdulkadir J."/>
            <person name="Abebe A."/>
            <person name="Abera B."/>
            <person name="Abreu J."/>
            <person name="Acer S.C."/>
            <person name="Aftuck L."/>
            <person name="Alexander A."/>
            <person name="An P."/>
            <person name="Anderson E."/>
            <person name="Anderson S."/>
            <person name="Arachi H."/>
            <person name="Azer M."/>
            <person name="Bachantsang P."/>
            <person name="Barry A."/>
            <person name="Bayul T."/>
            <person name="Berlin A."/>
            <person name="Bessette D."/>
            <person name="Bloom T."/>
            <person name="Blye J."/>
            <person name="Boguslavskiy L."/>
            <person name="Bonnet C."/>
            <person name="Boukhgalter B."/>
            <person name="Bourzgui I."/>
            <person name="Brown A."/>
            <person name="Cahill P."/>
            <person name="Channer S."/>
            <person name="Cheshatsang Y."/>
            <person name="Chuda L."/>
            <person name="Citroen M."/>
            <person name="Collymore A."/>
            <person name="Cooke P."/>
            <person name="Costello M."/>
            <person name="D'Aco K."/>
            <person name="Daza R."/>
            <person name="De Haan G."/>
            <person name="DeGray S."/>
            <person name="DeMaso C."/>
            <person name="Dhargay N."/>
            <person name="Dooley K."/>
            <person name="Dooley E."/>
            <person name="Doricent M."/>
            <person name="Dorje P."/>
            <person name="Dorjee K."/>
            <person name="Dupes A."/>
            <person name="Elong R."/>
            <person name="Falk J."/>
            <person name="Farina A."/>
            <person name="Faro S."/>
            <person name="Ferguson D."/>
            <person name="Fisher S."/>
            <person name="Foley C.D."/>
            <person name="Franke A."/>
            <person name="Friedrich D."/>
            <person name="Gadbois L."/>
            <person name="Gearin G."/>
            <person name="Gearin C.R."/>
            <person name="Giannoukos G."/>
            <person name="Goode T."/>
            <person name="Graham J."/>
            <person name="Grandbois E."/>
            <person name="Grewal S."/>
            <person name="Gyaltsen K."/>
            <person name="Hafez N."/>
            <person name="Hagos B."/>
            <person name="Hall J."/>
            <person name="Henson C."/>
            <person name="Hollinger A."/>
            <person name="Honan T."/>
            <person name="Huard M.D."/>
            <person name="Hughes L."/>
            <person name="Hurhula B."/>
            <person name="Husby M.E."/>
            <person name="Kamat A."/>
            <person name="Kanga B."/>
            <person name="Kashin S."/>
            <person name="Khazanovich D."/>
            <person name="Kisner P."/>
            <person name="Lance K."/>
            <person name="Lara M."/>
            <person name="Lee W."/>
            <person name="Lennon N."/>
            <person name="Letendre F."/>
            <person name="LeVine R."/>
            <person name="Lipovsky A."/>
            <person name="Liu X."/>
            <person name="Liu J."/>
            <person name="Liu S."/>
            <person name="Lokyitsang T."/>
            <person name="Lokyitsang Y."/>
            <person name="Lubonja R."/>
            <person name="Lui A."/>
            <person name="MacDonald P."/>
            <person name="Magnisalis V."/>
            <person name="Maru K."/>
            <person name="Matthews C."/>
            <person name="McCusker W."/>
            <person name="McDonough S."/>
            <person name="Mehta T."/>
            <person name="Meldrim J."/>
            <person name="Meneus L."/>
            <person name="Mihai O."/>
            <person name="Mihalev A."/>
            <person name="Mihova T."/>
            <person name="Mittelman R."/>
            <person name="Mlenga V."/>
            <person name="Montmayeur A."/>
            <person name="Mulrain L."/>
            <person name="Navidi A."/>
            <person name="Naylor J."/>
            <person name="Negash T."/>
            <person name="Nguyen T."/>
            <person name="Nguyen N."/>
            <person name="Nicol R."/>
            <person name="Norbu C."/>
            <person name="Norbu N."/>
            <person name="Novod N."/>
            <person name="O'Neill B."/>
            <person name="Osman S."/>
            <person name="Markiewicz E."/>
            <person name="Oyono O.L."/>
            <person name="Patti C."/>
            <person name="Phunkhang P."/>
            <person name="Pierre F."/>
            <person name="Priest M."/>
            <person name="Raghuraman S."/>
            <person name="Rege F."/>
            <person name="Reyes R."/>
            <person name="Rise C."/>
            <person name="Rogov P."/>
            <person name="Ross K."/>
            <person name="Ryan E."/>
            <person name="Settipalli S."/>
            <person name="Shea T."/>
            <person name="Sherpa N."/>
            <person name="Shi L."/>
            <person name="Shih D."/>
            <person name="Sparrow T."/>
            <person name="Spaulding J."/>
            <person name="Stalker J."/>
            <person name="Stange-Thomann N."/>
            <person name="Stavropoulos S."/>
            <person name="Stone C."/>
            <person name="Strader C."/>
            <person name="Tesfaye S."/>
            <person name="Thomson T."/>
            <person name="Thoulutsang Y."/>
            <person name="Thoulutsang D."/>
            <person name="Topham K."/>
            <person name="Topping I."/>
            <person name="Tsamla T."/>
            <person name="Vassiliev H."/>
            <person name="Vo A."/>
            <person name="Wangchuk T."/>
            <person name="Wangdi T."/>
            <person name="Weiand M."/>
            <person name="Wilkinson J."/>
            <person name="Wilson A."/>
            <person name="Yadav S."/>
            <person name="Young G."/>
            <person name="Yu Q."/>
            <person name="Zembek L."/>
            <person name="Zhong D."/>
            <person name="Zimmer A."/>
            <person name="Zwirko Z."/>
            <person name="Jaffe D.B."/>
            <person name="Alvarez P."/>
            <person name="Brockman W."/>
            <person name="Butler J."/>
            <person name="Chin C."/>
            <person name="Gnerre S."/>
            <person name="Grabherr M."/>
            <person name="Kleber M."/>
            <person name="Mauceli E."/>
            <person name="MacCallum I."/>
        </authorList>
    </citation>
    <scope>NUCLEOTIDE SEQUENCE [LARGE SCALE GENOMIC DNA]</scope>
    <source>
        <strain evidence="3">white501</strain>
    </source>
</reference>
<evidence type="ECO:0000256" key="1">
    <source>
        <dbReference type="SAM" id="MobiDB-lite"/>
    </source>
</evidence>
<organism evidence="2 3">
    <name type="scientific">Drosophila simulans</name>
    <name type="common">Fruit fly</name>
    <dbReference type="NCBI Taxonomy" id="7240"/>
    <lineage>
        <taxon>Eukaryota</taxon>
        <taxon>Metazoa</taxon>
        <taxon>Ecdysozoa</taxon>
        <taxon>Arthropoda</taxon>
        <taxon>Hexapoda</taxon>
        <taxon>Insecta</taxon>
        <taxon>Pterygota</taxon>
        <taxon>Neoptera</taxon>
        <taxon>Endopterygota</taxon>
        <taxon>Diptera</taxon>
        <taxon>Brachycera</taxon>
        <taxon>Muscomorpha</taxon>
        <taxon>Ephydroidea</taxon>
        <taxon>Drosophilidae</taxon>
        <taxon>Drosophila</taxon>
        <taxon>Sophophora</taxon>
    </lineage>
</organism>
<feature type="compositionally biased region" description="Basic and acidic residues" evidence="1">
    <location>
        <begin position="139"/>
        <end position="149"/>
    </location>
</feature>
<dbReference type="PANTHER" id="PTHR21663:SF0">
    <property type="entry name" value="HEAT REPEAT-CONTAINING PROTEIN 5B"/>
    <property type="match status" value="1"/>
</dbReference>
<keyword evidence="3" id="KW-1185">Reference proteome</keyword>
<dbReference type="Proteomes" id="UP000000304">
    <property type="component" value="Chromosome 3R"/>
</dbReference>
<dbReference type="OrthoDB" id="192608at2759"/>
<dbReference type="AlphaFoldDB" id="B4R0D2"/>
<accession>B4R0D2</accession>
<proteinExistence type="predicted"/>